<protein>
    <submittedName>
        <fullName evidence="1">Uncharacterized protein</fullName>
    </submittedName>
</protein>
<keyword evidence="2" id="KW-1185">Reference proteome</keyword>
<organism evidence="1 2">
    <name type="scientific">Eleginops maclovinus</name>
    <name type="common">Patagonian blennie</name>
    <name type="synonym">Eleginus maclovinus</name>
    <dbReference type="NCBI Taxonomy" id="56733"/>
    <lineage>
        <taxon>Eukaryota</taxon>
        <taxon>Metazoa</taxon>
        <taxon>Chordata</taxon>
        <taxon>Craniata</taxon>
        <taxon>Vertebrata</taxon>
        <taxon>Euteleostomi</taxon>
        <taxon>Actinopterygii</taxon>
        <taxon>Neopterygii</taxon>
        <taxon>Teleostei</taxon>
        <taxon>Neoteleostei</taxon>
        <taxon>Acanthomorphata</taxon>
        <taxon>Eupercaria</taxon>
        <taxon>Perciformes</taxon>
        <taxon>Notothenioidei</taxon>
        <taxon>Eleginopidae</taxon>
        <taxon>Eleginops</taxon>
    </lineage>
</organism>
<gene>
    <name evidence="1" type="ORF">PBY51_008808</name>
</gene>
<dbReference type="AlphaFoldDB" id="A0AAN7WVJ7"/>
<comment type="caution">
    <text evidence="1">The sequence shown here is derived from an EMBL/GenBank/DDBJ whole genome shotgun (WGS) entry which is preliminary data.</text>
</comment>
<name>A0AAN7WVJ7_ELEMC</name>
<dbReference type="Proteomes" id="UP001346869">
    <property type="component" value="Unassembled WGS sequence"/>
</dbReference>
<reference evidence="1 2" key="1">
    <citation type="journal article" date="2023" name="Genes (Basel)">
        <title>Chromosome-Level Genome Assembly and Circadian Gene Repertoire of the Patagonia Blennie Eleginops maclovinus-The Closest Ancestral Proxy of Antarctic Cryonotothenioids.</title>
        <authorList>
            <person name="Cheng C.C."/>
            <person name="Rivera-Colon A.G."/>
            <person name="Minhas B.F."/>
            <person name="Wilson L."/>
            <person name="Rayamajhi N."/>
            <person name="Vargas-Chacoff L."/>
            <person name="Catchen J.M."/>
        </authorList>
    </citation>
    <scope>NUCLEOTIDE SEQUENCE [LARGE SCALE GENOMIC DNA]</scope>
    <source>
        <strain evidence="1">JMC-PN-2008</strain>
    </source>
</reference>
<accession>A0AAN7WVJ7</accession>
<evidence type="ECO:0000313" key="1">
    <source>
        <dbReference type="EMBL" id="KAK5849144.1"/>
    </source>
</evidence>
<proteinExistence type="predicted"/>
<reference evidence="1 2" key="2">
    <citation type="journal article" date="2023" name="Mol. Biol. Evol.">
        <title>Genomics of Secondarily Temperate Adaptation in the Only Non-Antarctic Icefish.</title>
        <authorList>
            <person name="Rivera-Colon A.G."/>
            <person name="Rayamajhi N."/>
            <person name="Minhas B.F."/>
            <person name="Madrigal G."/>
            <person name="Bilyk K.T."/>
            <person name="Yoon V."/>
            <person name="Hune M."/>
            <person name="Gregory S."/>
            <person name="Cheng C.H.C."/>
            <person name="Catchen J.M."/>
        </authorList>
    </citation>
    <scope>NUCLEOTIDE SEQUENCE [LARGE SCALE GENOMIC DNA]</scope>
    <source>
        <strain evidence="1">JMC-PN-2008</strain>
    </source>
</reference>
<dbReference type="EMBL" id="JAUZQC010000024">
    <property type="protein sequence ID" value="KAK5849144.1"/>
    <property type="molecule type" value="Genomic_DNA"/>
</dbReference>
<sequence>MRTATVVLEREQAEWPSSPQAFCEWWPVHGAQQSGGISLFDQRKTSGKKPLGGSRAKSLERRILGVAEGFGFS</sequence>
<evidence type="ECO:0000313" key="2">
    <source>
        <dbReference type="Proteomes" id="UP001346869"/>
    </source>
</evidence>